<reference evidence="1 2" key="3">
    <citation type="submission" date="2019-11" db="EMBL/GenBank/DDBJ databases">
        <title>A de novo genome assembly of a pear dwarfing rootstock.</title>
        <authorList>
            <person name="Wang F."/>
            <person name="Wang J."/>
            <person name="Li S."/>
            <person name="Zhang Y."/>
            <person name="Fang M."/>
            <person name="Ma L."/>
            <person name="Zhao Y."/>
            <person name="Jiang S."/>
        </authorList>
    </citation>
    <scope>NUCLEOTIDE SEQUENCE [LARGE SCALE GENOMIC DNA]</scope>
    <source>
        <strain evidence="1">S2</strain>
        <tissue evidence="1">Leaf</tissue>
    </source>
</reference>
<organism evidence="1 2">
    <name type="scientific">Pyrus ussuriensis x Pyrus communis</name>
    <dbReference type="NCBI Taxonomy" id="2448454"/>
    <lineage>
        <taxon>Eukaryota</taxon>
        <taxon>Viridiplantae</taxon>
        <taxon>Streptophyta</taxon>
        <taxon>Embryophyta</taxon>
        <taxon>Tracheophyta</taxon>
        <taxon>Spermatophyta</taxon>
        <taxon>Magnoliopsida</taxon>
        <taxon>eudicotyledons</taxon>
        <taxon>Gunneridae</taxon>
        <taxon>Pentapetalae</taxon>
        <taxon>rosids</taxon>
        <taxon>fabids</taxon>
        <taxon>Rosales</taxon>
        <taxon>Rosaceae</taxon>
        <taxon>Amygdaloideae</taxon>
        <taxon>Maleae</taxon>
        <taxon>Pyrus</taxon>
    </lineage>
</organism>
<keyword evidence="2" id="KW-1185">Reference proteome</keyword>
<gene>
    <name evidence="1" type="ORF">D8674_016144</name>
</gene>
<reference evidence="2" key="2">
    <citation type="submission" date="2019-10" db="EMBL/GenBank/DDBJ databases">
        <title>A de novo genome assembly of a pear dwarfing rootstock.</title>
        <authorList>
            <person name="Wang F."/>
            <person name="Wang J."/>
            <person name="Li S."/>
            <person name="Zhang Y."/>
            <person name="Fang M."/>
            <person name="Ma L."/>
            <person name="Zhao Y."/>
            <person name="Jiang S."/>
        </authorList>
    </citation>
    <scope>NUCLEOTIDE SEQUENCE [LARGE SCALE GENOMIC DNA]</scope>
</reference>
<dbReference type="EMBL" id="SMOL01000160">
    <property type="protein sequence ID" value="KAB2624484.1"/>
    <property type="molecule type" value="Genomic_DNA"/>
</dbReference>
<dbReference type="GO" id="GO:0016740">
    <property type="term" value="F:transferase activity"/>
    <property type="evidence" value="ECO:0007669"/>
    <property type="project" value="UniProtKB-KW"/>
</dbReference>
<sequence>MESEDLKVKAARIGEAAKKATGAGGAREETLKRLVEEWRKKESLSSSFSGRWMLDRGPALVCADEDALCKRWRRLEKAKVF</sequence>
<accession>A0A5N5HMK0</accession>
<protein>
    <submittedName>
        <fullName evidence="1">UDP-glucosyl transferase 88A1</fullName>
    </submittedName>
</protein>
<dbReference type="Proteomes" id="UP000327157">
    <property type="component" value="Chromosome 16"/>
</dbReference>
<comment type="caution">
    <text evidence="1">The sequence shown here is derived from an EMBL/GenBank/DDBJ whole genome shotgun (WGS) entry which is preliminary data.</text>
</comment>
<evidence type="ECO:0000313" key="2">
    <source>
        <dbReference type="Proteomes" id="UP000327157"/>
    </source>
</evidence>
<name>A0A5N5HMK0_9ROSA</name>
<evidence type="ECO:0000313" key="1">
    <source>
        <dbReference type="EMBL" id="KAB2624484.1"/>
    </source>
</evidence>
<keyword evidence="1" id="KW-0808">Transferase</keyword>
<proteinExistence type="predicted"/>
<reference evidence="1 2" key="1">
    <citation type="submission" date="2019-09" db="EMBL/GenBank/DDBJ databases">
        <authorList>
            <person name="Ou C."/>
        </authorList>
    </citation>
    <scope>NUCLEOTIDE SEQUENCE [LARGE SCALE GENOMIC DNA]</scope>
    <source>
        <strain evidence="1">S2</strain>
        <tissue evidence="1">Leaf</tissue>
    </source>
</reference>
<dbReference type="AlphaFoldDB" id="A0A5N5HMK0"/>